<feature type="transmembrane region" description="Helical" evidence="1">
    <location>
        <begin position="127"/>
        <end position="148"/>
    </location>
</feature>
<evidence type="ECO:0000313" key="3">
    <source>
        <dbReference type="Proteomes" id="UP001500432"/>
    </source>
</evidence>
<proteinExistence type="predicted"/>
<evidence type="ECO:0000313" key="2">
    <source>
        <dbReference type="EMBL" id="GAA2198589.1"/>
    </source>
</evidence>
<name>A0ABN3BPJ7_9MICC</name>
<comment type="caution">
    <text evidence="2">The sequence shown here is derived from an EMBL/GenBank/DDBJ whole genome shotgun (WGS) entry which is preliminary data.</text>
</comment>
<organism evidence="2 3">
    <name type="scientific">Sinomonas flava</name>
    <dbReference type="NCBI Taxonomy" id="496857"/>
    <lineage>
        <taxon>Bacteria</taxon>
        <taxon>Bacillati</taxon>
        <taxon>Actinomycetota</taxon>
        <taxon>Actinomycetes</taxon>
        <taxon>Micrococcales</taxon>
        <taxon>Micrococcaceae</taxon>
        <taxon>Sinomonas</taxon>
    </lineage>
</organism>
<accession>A0ABN3BPJ7</accession>
<gene>
    <name evidence="2" type="ORF">GCM10009849_11840</name>
</gene>
<keyword evidence="1" id="KW-0472">Membrane</keyword>
<evidence type="ECO:0000256" key="1">
    <source>
        <dbReference type="SAM" id="Phobius"/>
    </source>
</evidence>
<feature type="transmembrane region" description="Helical" evidence="1">
    <location>
        <begin position="189"/>
        <end position="215"/>
    </location>
</feature>
<dbReference type="EMBL" id="BAAAQW010000003">
    <property type="protein sequence ID" value="GAA2198589.1"/>
    <property type="molecule type" value="Genomic_DNA"/>
</dbReference>
<sequence>MMAQTLVRSRPTALSAVAEIRVSSFLEFLLFACFVLEGAVIPGVPVPGSDIAVLILVAWTLFRRPRASLASAQWYLPFWIGLLFYLAVESIVNEADWVRRATRLGLMVTLTMVIATGRVNLRNGLVGVLAGGAVNVVLFYLGVAPNTYGGVLMGYLGDKNVAGMFYCLTPLLLLPFVERAGLRKTLVVYGFVTVFLTGSRTSLTAFAIAVGWLTMTKRMPRVFQLPVLALAMLLVNYLEENFSQSWIFKDRAGSDELRERIGEAAAAKAATSPPYGLGLGEAMTTINGHPWFFHDSYLGLYVEGGWVALFGVVGLFVVLGLGPLSRHAYRRIPALEGAMVALLICGLKLGEVFLSLSGFLLLGCLLVSRAAFRPAVDQRFYRGA</sequence>
<evidence type="ECO:0008006" key="4">
    <source>
        <dbReference type="Google" id="ProtNLM"/>
    </source>
</evidence>
<dbReference type="RefSeq" id="WP_344298743.1">
    <property type="nucleotide sequence ID" value="NZ_BAAAQW010000003.1"/>
</dbReference>
<keyword evidence="3" id="KW-1185">Reference proteome</keyword>
<dbReference type="InterPro" id="IPR051533">
    <property type="entry name" value="WaaL-like"/>
</dbReference>
<reference evidence="2 3" key="1">
    <citation type="journal article" date="2019" name="Int. J. Syst. Evol. Microbiol.">
        <title>The Global Catalogue of Microorganisms (GCM) 10K type strain sequencing project: providing services to taxonomists for standard genome sequencing and annotation.</title>
        <authorList>
            <consortium name="The Broad Institute Genomics Platform"/>
            <consortium name="The Broad Institute Genome Sequencing Center for Infectious Disease"/>
            <person name="Wu L."/>
            <person name="Ma J."/>
        </authorList>
    </citation>
    <scope>NUCLEOTIDE SEQUENCE [LARGE SCALE GENOMIC DNA]</scope>
    <source>
        <strain evidence="2 3">JCM 16034</strain>
    </source>
</reference>
<dbReference type="PANTHER" id="PTHR37422">
    <property type="entry name" value="TEICHURONIC ACID BIOSYNTHESIS PROTEIN TUAE"/>
    <property type="match status" value="1"/>
</dbReference>
<feature type="transmembrane region" description="Helical" evidence="1">
    <location>
        <begin position="74"/>
        <end position="92"/>
    </location>
</feature>
<feature type="transmembrane region" description="Helical" evidence="1">
    <location>
        <begin position="104"/>
        <end position="121"/>
    </location>
</feature>
<dbReference type="Proteomes" id="UP001500432">
    <property type="component" value="Unassembled WGS sequence"/>
</dbReference>
<feature type="transmembrane region" description="Helical" evidence="1">
    <location>
        <begin position="298"/>
        <end position="321"/>
    </location>
</feature>
<feature type="transmembrane region" description="Helical" evidence="1">
    <location>
        <begin position="29"/>
        <end position="62"/>
    </location>
</feature>
<dbReference type="PANTHER" id="PTHR37422:SF13">
    <property type="entry name" value="LIPOPOLYSACCHARIDE BIOSYNTHESIS PROTEIN PA4999-RELATED"/>
    <property type="match status" value="1"/>
</dbReference>
<keyword evidence="1" id="KW-1133">Transmembrane helix</keyword>
<feature type="transmembrane region" description="Helical" evidence="1">
    <location>
        <begin position="160"/>
        <end position="177"/>
    </location>
</feature>
<keyword evidence="1" id="KW-0812">Transmembrane</keyword>
<protein>
    <recommendedName>
        <fullName evidence="4">O-antigen ligase</fullName>
    </recommendedName>
</protein>